<comment type="caution">
    <text evidence="2">The sequence shown here is derived from an EMBL/GenBank/DDBJ whole genome shotgun (WGS) entry which is preliminary data.</text>
</comment>
<reference evidence="2 3" key="1">
    <citation type="submission" date="2024-09" db="EMBL/GenBank/DDBJ databases">
        <authorList>
            <person name="Sun Q."/>
            <person name="Mori K."/>
        </authorList>
    </citation>
    <scope>NUCLEOTIDE SEQUENCE [LARGE SCALE GENOMIC DNA]</scope>
    <source>
        <strain evidence="2 3">TBRC 0563</strain>
    </source>
</reference>
<dbReference type="EMBL" id="JBHLZP010000692">
    <property type="protein sequence ID" value="MFB9839348.1"/>
    <property type="molecule type" value="Genomic_DNA"/>
</dbReference>
<protein>
    <submittedName>
        <fullName evidence="2">Uncharacterized protein</fullName>
    </submittedName>
</protein>
<evidence type="ECO:0000313" key="2">
    <source>
        <dbReference type="EMBL" id="MFB9839348.1"/>
    </source>
</evidence>
<accession>A0ABV5YW77</accession>
<gene>
    <name evidence="2" type="ORF">ACFFNX_45120</name>
</gene>
<name>A0ABV5YW77_9ACTN</name>
<evidence type="ECO:0000256" key="1">
    <source>
        <dbReference type="SAM" id="MobiDB-lite"/>
    </source>
</evidence>
<sequence length="78" mass="7794">MRAQQSGTAAEGDDVVNIADRASGPDQPRVPDAVPYSPPGGPDGFSSGREANPASGVVRAADDSPPTVSVHGGIAVKR</sequence>
<evidence type="ECO:0000313" key="3">
    <source>
        <dbReference type="Proteomes" id="UP001589627"/>
    </source>
</evidence>
<organism evidence="2 3">
    <name type="scientific">Actinoallomurus acaciae</name>
    <dbReference type="NCBI Taxonomy" id="502577"/>
    <lineage>
        <taxon>Bacteria</taxon>
        <taxon>Bacillati</taxon>
        <taxon>Actinomycetota</taxon>
        <taxon>Actinomycetes</taxon>
        <taxon>Streptosporangiales</taxon>
        <taxon>Thermomonosporaceae</taxon>
        <taxon>Actinoallomurus</taxon>
    </lineage>
</organism>
<proteinExistence type="predicted"/>
<dbReference type="RefSeq" id="WP_378212449.1">
    <property type="nucleotide sequence ID" value="NZ_JBHLZP010000692.1"/>
</dbReference>
<keyword evidence="3" id="KW-1185">Reference proteome</keyword>
<feature type="region of interest" description="Disordered" evidence="1">
    <location>
        <begin position="1"/>
        <end position="78"/>
    </location>
</feature>
<dbReference type="Proteomes" id="UP001589627">
    <property type="component" value="Unassembled WGS sequence"/>
</dbReference>